<dbReference type="Gene3D" id="1.10.720.40">
    <property type="match status" value="1"/>
</dbReference>
<dbReference type="FunFam" id="1.10.720.40:FF:000001">
    <property type="entry name" value="LEM domain containing 2, isoform CRA_a"/>
    <property type="match status" value="1"/>
</dbReference>
<keyword evidence="5 9" id="KW-0472">Membrane</keyword>
<dbReference type="SMART" id="SM00540">
    <property type="entry name" value="LEM"/>
    <property type="match status" value="1"/>
</dbReference>
<dbReference type="CDD" id="cd12940">
    <property type="entry name" value="LEM_LAP2_LEMD1"/>
    <property type="match status" value="1"/>
</dbReference>
<reference evidence="12" key="1">
    <citation type="submission" date="2010-08" db="EMBL/GenBank/DDBJ databases">
        <authorList>
            <consortium name="Caenorhabditis japonica Sequencing Consortium"/>
            <person name="Wilson R.K."/>
        </authorList>
    </citation>
    <scope>NUCLEOTIDE SEQUENCE [LARGE SCALE GENOMIC DNA]</scope>
    <source>
        <strain evidence="12">DF5081</strain>
    </source>
</reference>
<dbReference type="GO" id="GO:0006998">
    <property type="term" value="P:nuclear envelope organization"/>
    <property type="evidence" value="ECO:0007669"/>
    <property type="project" value="TreeGrafter"/>
</dbReference>
<dbReference type="EnsemblMetazoa" id="CJA15105.1">
    <property type="protein sequence ID" value="CJA15105.1"/>
    <property type="gene ID" value="WBGene00134309"/>
</dbReference>
<feature type="compositionally biased region" description="Low complexity" evidence="8">
    <location>
        <begin position="191"/>
        <end position="210"/>
    </location>
</feature>
<keyword evidence="3 9" id="KW-0812">Transmembrane</keyword>
<dbReference type="Pfam" id="PF03020">
    <property type="entry name" value="LEM"/>
    <property type="match status" value="1"/>
</dbReference>
<feature type="domain" description="LEM" evidence="10">
    <location>
        <begin position="18"/>
        <end position="62"/>
    </location>
</feature>
<keyword evidence="7" id="KW-0175">Coiled coil</keyword>
<dbReference type="InterPro" id="IPR052277">
    <property type="entry name" value="INM_ESCRT-Associated"/>
</dbReference>
<evidence type="ECO:0000256" key="7">
    <source>
        <dbReference type="SAM" id="Coils"/>
    </source>
</evidence>
<feature type="compositionally biased region" description="Acidic residues" evidence="8">
    <location>
        <begin position="135"/>
        <end position="149"/>
    </location>
</feature>
<evidence type="ECO:0000259" key="10">
    <source>
        <dbReference type="PROSITE" id="PS50954"/>
    </source>
</evidence>
<evidence type="ECO:0000256" key="3">
    <source>
        <dbReference type="ARBA" id="ARBA00022692"/>
    </source>
</evidence>
<dbReference type="AlphaFoldDB" id="A0A8R1HXU0"/>
<evidence type="ECO:0000256" key="8">
    <source>
        <dbReference type="SAM" id="MobiDB-lite"/>
    </source>
</evidence>
<feature type="transmembrane region" description="Helical" evidence="9">
    <location>
        <begin position="349"/>
        <end position="370"/>
    </location>
</feature>
<evidence type="ECO:0000256" key="6">
    <source>
        <dbReference type="ARBA" id="ARBA00023242"/>
    </source>
</evidence>
<keyword evidence="2" id="KW-0597">Phosphoprotein</keyword>
<comment type="subcellular location">
    <subcellularLocation>
        <location evidence="1">Nucleus inner membrane</location>
        <topology evidence="1">Multi-pass membrane protein</topology>
    </subcellularLocation>
</comment>
<feature type="region of interest" description="Disordered" evidence="8">
    <location>
        <begin position="60"/>
        <end position="210"/>
    </location>
</feature>
<feature type="compositionally biased region" description="Polar residues" evidence="8">
    <location>
        <begin position="116"/>
        <end position="131"/>
    </location>
</feature>
<dbReference type="SUPFAM" id="SSF63451">
    <property type="entry name" value="LEM domain"/>
    <property type="match status" value="1"/>
</dbReference>
<protein>
    <submittedName>
        <fullName evidence="11">LEM domain-containing protein</fullName>
    </submittedName>
</protein>
<dbReference type="InterPro" id="IPR041885">
    <property type="entry name" value="MAN1_winged_helix_dom"/>
</dbReference>
<feature type="coiled-coil region" evidence="7">
    <location>
        <begin position="422"/>
        <end position="449"/>
    </location>
</feature>
<keyword evidence="12" id="KW-1185">Reference proteome</keyword>
<keyword evidence="4 9" id="KW-1133">Transmembrane helix</keyword>
<evidence type="ECO:0000313" key="11">
    <source>
        <dbReference type="EnsemblMetazoa" id="CJA15105.1"/>
    </source>
</evidence>
<evidence type="ECO:0000313" key="12">
    <source>
        <dbReference type="Proteomes" id="UP000005237"/>
    </source>
</evidence>
<feature type="region of interest" description="Disordered" evidence="8">
    <location>
        <begin position="231"/>
        <end position="250"/>
    </location>
</feature>
<evidence type="ECO:0000256" key="9">
    <source>
        <dbReference type="SAM" id="Phobius"/>
    </source>
</evidence>
<dbReference type="InterPro" id="IPR018996">
    <property type="entry name" value="Man1/Src1-like_C"/>
</dbReference>
<dbReference type="Proteomes" id="UP000005237">
    <property type="component" value="Unassembled WGS sequence"/>
</dbReference>
<dbReference type="Pfam" id="PF09402">
    <property type="entry name" value="MSC"/>
    <property type="match status" value="1"/>
</dbReference>
<organism evidence="11 12">
    <name type="scientific">Caenorhabditis japonica</name>
    <dbReference type="NCBI Taxonomy" id="281687"/>
    <lineage>
        <taxon>Eukaryota</taxon>
        <taxon>Metazoa</taxon>
        <taxon>Ecdysozoa</taxon>
        <taxon>Nematoda</taxon>
        <taxon>Chromadorea</taxon>
        <taxon>Rhabditida</taxon>
        <taxon>Rhabditina</taxon>
        <taxon>Rhabditomorpha</taxon>
        <taxon>Rhabditoidea</taxon>
        <taxon>Rhabditidae</taxon>
        <taxon>Peloderinae</taxon>
        <taxon>Caenorhabditis</taxon>
    </lineage>
</organism>
<feature type="transmembrane region" description="Helical" evidence="9">
    <location>
        <begin position="397"/>
        <end position="420"/>
    </location>
</feature>
<dbReference type="GO" id="GO:0031490">
    <property type="term" value="F:chromatin DNA binding"/>
    <property type="evidence" value="ECO:0007669"/>
    <property type="project" value="TreeGrafter"/>
</dbReference>
<evidence type="ECO:0000256" key="1">
    <source>
        <dbReference type="ARBA" id="ARBA00004473"/>
    </source>
</evidence>
<reference evidence="11" key="2">
    <citation type="submission" date="2022-06" db="UniProtKB">
        <authorList>
            <consortium name="EnsemblMetazoa"/>
        </authorList>
    </citation>
    <scope>IDENTIFICATION</scope>
    <source>
        <strain evidence="11">DF5081</strain>
    </source>
</reference>
<dbReference type="InterPro" id="IPR011015">
    <property type="entry name" value="LEM/LEM-like_dom_sf"/>
</dbReference>
<evidence type="ECO:0000256" key="4">
    <source>
        <dbReference type="ARBA" id="ARBA00022989"/>
    </source>
</evidence>
<proteinExistence type="predicted"/>
<dbReference type="Gene3D" id="1.10.10.1180">
    <property type="entry name" value="MAN1, winged-helix domain"/>
    <property type="match status" value="1"/>
</dbReference>
<dbReference type="InterPro" id="IPR003887">
    <property type="entry name" value="LEM_dom"/>
</dbReference>
<feature type="compositionally biased region" description="Low complexity" evidence="8">
    <location>
        <begin position="75"/>
        <end position="96"/>
    </location>
</feature>
<evidence type="ECO:0000256" key="5">
    <source>
        <dbReference type="ARBA" id="ARBA00023136"/>
    </source>
</evidence>
<dbReference type="PANTHER" id="PTHR13428:SF12">
    <property type="entry name" value="INNER NUCLEAR MEMBRANE PROTEIN MAN1"/>
    <property type="match status" value="1"/>
</dbReference>
<accession>A0A8R1HXU0</accession>
<dbReference type="PROSITE" id="PS50954">
    <property type="entry name" value="LEM"/>
    <property type="match status" value="1"/>
</dbReference>
<dbReference type="PANTHER" id="PTHR13428">
    <property type="entry name" value="INNER NUCLEAR MEMBRANE PROTEIN MAN1 LEM DOMAIN CONTAINING PROTEIN"/>
    <property type="match status" value="1"/>
</dbReference>
<keyword evidence="6" id="KW-0539">Nucleus</keyword>
<dbReference type="GO" id="GO:0005637">
    <property type="term" value="C:nuclear inner membrane"/>
    <property type="evidence" value="ECO:0007669"/>
    <property type="project" value="UniProtKB-SubCell"/>
</dbReference>
<evidence type="ECO:0000256" key="2">
    <source>
        <dbReference type="ARBA" id="ARBA00022553"/>
    </source>
</evidence>
<name>A0A8R1HXU0_CAEJA</name>
<dbReference type="GO" id="GO:0030514">
    <property type="term" value="P:negative regulation of BMP signaling pathway"/>
    <property type="evidence" value="ECO:0007669"/>
    <property type="project" value="TreeGrafter"/>
</dbReference>
<sequence length="522" mass="56875">MFMNTASDRPEKSIESAMVDVEKMSDAELRAELSVRGENVGPVTGTTRSLYEKKLKKLIASGVKTPARPAVTNSAKPTLKSTTKPTPKSATKVTAPAKPPVPKPKTPEPAHRGRPSINSTLNSSQNSTINRSEVEEYSDSDDDEEEVEEILSPKAKQTPGVRPPVGRPVSSTPTKKDLTSSRPIPIPGLNTNTTSSRTSTTINTTTRIPSTPKSVVVPNLITEFTPSFKTFGSDRPGATPPRNRGVLGGVGSSVYKSKVLADLGNTTGEDDDEDDYEGQESSRIIYNSKAPSSGIVKNAWNKVLGYGFNASKTPGESYDLRAGSSRISVLKNPKTGRVTVKQSNVFNDAIWVALYAILILFIVLVTAYVLTTSPEKSDLAGYWAALKAAGRDSLNFFYNYAILPVVSLGLVVVIGAGLFFGHRKYKEAKEEEEAKLFQLIERITELVKESAADGDPYVSQPHVRDVMFPPSKRRSAELARWEQAVKFVDQNESRIATDLVVLPSGNECTVWKWIGNPSNKRW</sequence>